<gene>
    <name evidence="5" type="ORF">FYJ44_08235</name>
</gene>
<evidence type="ECO:0000313" key="6">
    <source>
        <dbReference type="Proteomes" id="UP000477488"/>
    </source>
</evidence>
<dbReference type="GO" id="GO:0009279">
    <property type="term" value="C:cell outer membrane"/>
    <property type="evidence" value="ECO:0007669"/>
    <property type="project" value="TreeGrafter"/>
</dbReference>
<evidence type="ECO:0000313" key="5">
    <source>
        <dbReference type="EMBL" id="MSS28028.1"/>
    </source>
</evidence>
<dbReference type="InterPro" id="IPR006644">
    <property type="entry name" value="Cadg"/>
</dbReference>
<keyword evidence="3" id="KW-0732">Signal</keyword>
<dbReference type="RefSeq" id="WP_154511050.1">
    <property type="nucleotide sequence ID" value="NZ_VUMH01000007.1"/>
</dbReference>
<dbReference type="InterPro" id="IPR013783">
    <property type="entry name" value="Ig-like_fold"/>
</dbReference>
<dbReference type="InterPro" id="IPR024519">
    <property type="entry name" value="IAT_beta"/>
</dbReference>
<reference evidence="5 6" key="1">
    <citation type="submission" date="2019-09" db="EMBL/GenBank/DDBJ databases">
        <title>In-depth cultivation of the pig gut microbiome towards novel bacterial diversity and tailored functional studies.</title>
        <authorList>
            <person name="Wylensek D."/>
            <person name="Hitch T.C.A."/>
            <person name="Clavel T."/>
        </authorList>
    </citation>
    <scope>NUCLEOTIDE SEQUENCE [LARGE SCALE GENOMIC DNA]</scope>
    <source>
        <strain evidence="5 6">PG-178-WT-4</strain>
    </source>
</reference>
<dbReference type="PANTHER" id="PTHR39576">
    <property type="entry name" value="ATTACHING AND EFFACING PROTEIN HOMOLOG-RELATED-RELATED"/>
    <property type="match status" value="1"/>
</dbReference>
<feature type="chain" id="PRO_5026846974" description="PKD domain-containing protein" evidence="3">
    <location>
        <begin position="22"/>
        <end position="1216"/>
    </location>
</feature>
<evidence type="ECO:0000256" key="2">
    <source>
        <dbReference type="SAM" id="MobiDB-lite"/>
    </source>
</evidence>
<dbReference type="SMART" id="SM00736">
    <property type="entry name" value="CADG"/>
    <property type="match status" value="4"/>
</dbReference>
<evidence type="ECO:0000256" key="1">
    <source>
        <dbReference type="ARBA" id="ARBA00010116"/>
    </source>
</evidence>
<evidence type="ECO:0000259" key="4">
    <source>
        <dbReference type="PROSITE" id="PS50093"/>
    </source>
</evidence>
<organism evidence="5 6">
    <name type="scientific">Desulfovibrio porci</name>
    <dbReference type="NCBI Taxonomy" id="2605782"/>
    <lineage>
        <taxon>Bacteria</taxon>
        <taxon>Pseudomonadati</taxon>
        <taxon>Thermodesulfobacteriota</taxon>
        <taxon>Desulfovibrionia</taxon>
        <taxon>Desulfovibrionales</taxon>
        <taxon>Desulfovibrionaceae</taxon>
        <taxon>Desulfovibrio</taxon>
    </lineage>
</organism>
<accession>A0A6L5XLM6</accession>
<keyword evidence="6" id="KW-1185">Reference proteome</keyword>
<dbReference type="AlphaFoldDB" id="A0A6L5XLM6"/>
<dbReference type="Gene3D" id="2.60.40.10">
    <property type="entry name" value="Immunoglobulins"/>
    <property type="match status" value="4"/>
</dbReference>
<dbReference type="PANTHER" id="PTHR39576:SF2">
    <property type="entry name" value="ATTACHING AND EFFACING PROTEIN HOMOLOG-RELATED"/>
    <property type="match status" value="1"/>
</dbReference>
<dbReference type="InterPro" id="IPR051715">
    <property type="entry name" value="Intimin-Invasin_domain"/>
</dbReference>
<comment type="similarity">
    <text evidence="1">Belongs to the intimin/invasin family.</text>
</comment>
<feature type="compositionally biased region" description="Basic and acidic residues" evidence="2">
    <location>
        <begin position="59"/>
        <end position="70"/>
    </location>
</feature>
<dbReference type="Gene3D" id="2.40.160.160">
    <property type="entry name" value="Inverse autotransporter, beta-domain"/>
    <property type="match status" value="1"/>
</dbReference>
<dbReference type="PROSITE" id="PS51257">
    <property type="entry name" value="PROKAR_LIPOPROTEIN"/>
    <property type="match status" value="1"/>
</dbReference>
<dbReference type="SUPFAM" id="SSF49313">
    <property type="entry name" value="Cadherin-like"/>
    <property type="match status" value="4"/>
</dbReference>
<feature type="signal peptide" evidence="3">
    <location>
        <begin position="1"/>
        <end position="21"/>
    </location>
</feature>
<name>A0A6L5XLM6_9BACT</name>
<feature type="domain" description="PKD" evidence="4">
    <location>
        <begin position="781"/>
        <end position="872"/>
    </location>
</feature>
<dbReference type="Pfam" id="PF05345">
    <property type="entry name" value="He_PIG"/>
    <property type="match status" value="4"/>
</dbReference>
<comment type="caution">
    <text evidence="5">The sequence shown here is derived from an EMBL/GenBank/DDBJ whole genome shotgun (WGS) entry which is preliminary data.</text>
</comment>
<dbReference type="InterPro" id="IPR015919">
    <property type="entry name" value="Cadherin-like_sf"/>
</dbReference>
<protein>
    <recommendedName>
        <fullName evidence="4">PKD domain-containing protein</fullName>
    </recommendedName>
</protein>
<proteinExistence type="inferred from homology"/>
<sequence length="1216" mass="127149">MWCKVLVWMLMAALVLPPSLTGCVSRNRDYRADAPTSGLSRNRAPSPALAENTAGASSSRRDAAREENSRPRGLNEALFNTVPSFMGLPGLAPQRGVDGSLDEGLGFHQDGTTRRAGSDNDFDGQRARAYQRAGLGTGPGAGMAGLNGLAPSYGDERTAALWHDVDYSGRRDARNGSRSLDSLNPFDMAVERGLNYGMGLLNSAGEAALSGLTDNGRARLNFQMNKDGRLSGEGDVLLPLYDGRYTTLFTQLGARSMDVNGGEDDGSQRWIGNFGLGQRWFPLAEDLDNAGNLMLGYNVFFDNDFTRSHQRGGAGVEAQYDWFHVAANYYTPLSGWKASRDFDGDFVEERPARGWDARLKAYLPFYRNVALTGAYAQWYGDHVAMYGSSDDLEKDPKVWSYGVEYTPVPLVSGFVKQRSTERGKTDTEFGLQFTYHFGMPWDEQVSHAKVAELRSVSGSRHEFVDRENRIILEYRAKNASMIEYLGPNGGAVNEFVFRIRNGFDEYKAGQTVRVTASGVTLAAAPALPETSLLARLGGAIADFFSTPTAHAADFSQSYTSDGQGRFIVRIGSSFAGPVALRIQAGDNSQSFTVNVVANLLSITTASPLPDAVNGTAYSQPFTATGGTAPYSFGVTNGALPAGMALNNGKLEGTPTVTGTYTFTVTATDSAGPTAATASKEFKLTVGAAPLSITTTSPLPNATVGTTYSQTFVATGGTGAYTFAVADGSSLPSGLLLSNNGTLTGTPTADGTYTFTVTVTDSAGPTAATASKEFSLTVGAVPLSITTASLPDATVGTNYSQTFVATGGTSPYSFAVADGSSLPSGLLLSNNGTLTGTPTADGTYTFTVTVTDSASPAATASKEFSLTVGAAPLSITTTSPLSSATKGLAYSQTFVATGGTGAYTFAVADGSSLPSDLSLSNDGKLTGTPTADGTYTFTVTMTDSASPAVTASKAFSLTVNPGVYTLTLTPTAGGTFSNNQSTGKVSATLLLDGNPASNKTITWLVTDASNNSKAVVAGYKTKKTGLAWGASAPGTPENELTTTTSSTTNASGIAEISLTDVMGERVVTVQATAEGLTKTATVSFPNGPLAVFAGPPKGTYYWGNNESAASTSFPAANQCGASDSEIINFSDYPPANFSTIYVSASKLPTVEQLVAVGKGSGRGKGAAYAAGWPPTIPYWTGTARVWNYTYQADDLILSDSTFHSHVVTNTFQTVCLP</sequence>
<dbReference type="PROSITE" id="PS50093">
    <property type="entry name" value="PKD"/>
    <property type="match status" value="2"/>
</dbReference>
<dbReference type="GO" id="GO:0005509">
    <property type="term" value="F:calcium ion binding"/>
    <property type="evidence" value="ECO:0007669"/>
    <property type="project" value="InterPro"/>
</dbReference>
<dbReference type="Pfam" id="PF11924">
    <property type="entry name" value="IAT_beta"/>
    <property type="match status" value="1"/>
</dbReference>
<feature type="domain" description="PKD" evidence="4">
    <location>
        <begin position="714"/>
        <end position="780"/>
    </location>
</feature>
<dbReference type="EMBL" id="VUMH01000007">
    <property type="protein sequence ID" value="MSS28028.1"/>
    <property type="molecule type" value="Genomic_DNA"/>
</dbReference>
<feature type="region of interest" description="Disordered" evidence="2">
    <location>
        <begin position="32"/>
        <end position="76"/>
    </location>
</feature>
<dbReference type="InterPro" id="IPR000601">
    <property type="entry name" value="PKD_dom"/>
</dbReference>
<dbReference type="Proteomes" id="UP000477488">
    <property type="component" value="Unassembled WGS sequence"/>
</dbReference>
<dbReference type="InterPro" id="IPR038177">
    <property type="entry name" value="IAT_beta_sf"/>
</dbReference>
<evidence type="ECO:0000256" key="3">
    <source>
        <dbReference type="SAM" id="SignalP"/>
    </source>
</evidence>